<evidence type="ECO:0000256" key="4">
    <source>
        <dbReference type="ARBA" id="ARBA00022763"/>
    </source>
</evidence>
<dbReference type="InterPro" id="IPR004582">
    <property type="entry name" value="Checkpoint_prot_Rad17_Rad24"/>
</dbReference>
<dbReference type="SUPFAM" id="SSF52540">
    <property type="entry name" value="P-loop containing nucleoside triphosphate hydrolases"/>
    <property type="match status" value="1"/>
</dbReference>
<dbReference type="Gene3D" id="3.40.50.300">
    <property type="entry name" value="P-loop containing nucleotide triphosphate hydrolases"/>
    <property type="match status" value="1"/>
</dbReference>
<dbReference type="GO" id="GO:0003689">
    <property type="term" value="F:DNA clamp loader activity"/>
    <property type="evidence" value="ECO:0007669"/>
    <property type="project" value="TreeGrafter"/>
</dbReference>
<dbReference type="Proteomes" id="UP000789831">
    <property type="component" value="Unassembled WGS sequence"/>
</dbReference>
<dbReference type="Pfam" id="PF03215">
    <property type="entry name" value="Rad17"/>
    <property type="match status" value="1"/>
</dbReference>
<name>A0A9N8W8C8_9GLOM</name>
<keyword evidence="4" id="KW-0227">DNA damage</keyword>
<dbReference type="PANTHER" id="PTHR12172">
    <property type="entry name" value="CELL CYCLE CHECKPOINT PROTEIN RAD17"/>
    <property type="match status" value="1"/>
</dbReference>
<dbReference type="GO" id="GO:0005524">
    <property type="term" value="F:ATP binding"/>
    <property type="evidence" value="ECO:0007669"/>
    <property type="project" value="UniProtKB-KW"/>
</dbReference>
<evidence type="ECO:0000313" key="10">
    <source>
        <dbReference type="Proteomes" id="UP000789831"/>
    </source>
</evidence>
<keyword evidence="10" id="KW-1185">Reference proteome</keyword>
<keyword evidence="6" id="KW-0539">Nucleus</keyword>
<comment type="caution">
    <text evidence="9">The sequence shown here is derived from an EMBL/GenBank/DDBJ whole genome shotgun (WGS) entry which is preliminary data.</text>
</comment>
<dbReference type="OrthoDB" id="10265971at2759"/>
<dbReference type="AlphaFoldDB" id="A0A9N8W8C8"/>
<reference evidence="9" key="1">
    <citation type="submission" date="2021-06" db="EMBL/GenBank/DDBJ databases">
        <authorList>
            <person name="Kallberg Y."/>
            <person name="Tangrot J."/>
            <person name="Rosling A."/>
        </authorList>
    </citation>
    <scope>NUCLEOTIDE SEQUENCE</scope>
    <source>
        <strain evidence="9">MT106</strain>
    </source>
</reference>
<keyword evidence="7" id="KW-0131">Cell cycle</keyword>
<dbReference type="PANTHER" id="PTHR12172:SF0">
    <property type="entry name" value="CELL CYCLE CHECKPOINT PROTEIN RAD17"/>
    <property type="match status" value="1"/>
</dbReference>
<gene>
    <name evidence="9" type="ORF">AGERDE_LOCUS2897</name>
</gene>
<evidence type="ECO:0000256" key="6">
    <source>
        <dbReference type="ARBA" id="ARBA00023242"/>
    </source>
</evidence>
<evidence type="ECO:0000256" key="8">
    <source>
        <dbReference type="SAM" id="MobiDB-lite"/>
    </source>
</evidence>
<accession>A0A9N8W8C8</accession>
<keyword evidence="3" id="KW-0547">Nucleotide-binding</keyword>
<dbReference type="InterPro" id="IPR027417">
    <property type="entry name" value="P-loop_NTPase"/>
</dbReference>
<dbReference type="GO" id="GO:0033314">
    <property type="term" value="P:mitotic DNA replication checkpoint signaling"/>
    <property type="evidence" value="ECO:0007669"/>
    <property type="project" value="TreeGrafter"/>
</dbReference>
<dbReference type="EMBL" id="CAJVPL010000256">
    <property type="protein sequence ID" value="CAG8474271.1"/>
    <property type="molecule type" value="Genomic_DNA"/>
</dbReference>
<organism evidence="9 10">
    <name type="scientific">Ambispora gerdemannii</name>
    <dbReference type="NCBI Taxonomy" id="144530"/>
    <lineage>
        <taxon>Eukaryota</taxon>
        <taxon>Fungi</taxon>
        <taxon>Fungi incertae sedis</taxon>
        <taxon>Mucoromycota</taxon>
        <taxon>Glomeromycotina</taxon>
        <taxon>Glomeromycetes</taxon>
        <taxon>Archaeosporales</taxon>
        <taxon>Ambisporaceae</taxon>
        <taxon>Ambispora</taxon>
    </lineage>
</organism>
<dbReference type="GO" id="GO:0005634">
    <property type="term" value="C:nucleus"/>
    <property type="evidence" value="ECO:0007669"/>
    <property type="project" value="UniProtKB-SubCell"/>
</dbReference>
<evidence type="ECO:0000256" key="7">
    <source>
        <dbReference type="ARBA" id="ARBA00023306"/>
    </source>
</evidence>
<evidence type="ECO:0000256" key="5">
    <source>
        <dbReference type="ARBA" id="ARBA00022840"/>
    </source>
</evidence>
<comment type="subcellular location">
    <subcellularLocation>
        <location evidence="1">Nucleus</location>
    </subcellularLocation>
</comment>
<dbReference type="GO" id="GO:0006281">
    <property type="term" value="P:DNA repair"/>
    <property type="evidence" value="ECO:0007669"/>
    <property type="project" value="InterPro"/>
</dbReference>
<sequence length="468" mass="54180">MNTGFINQLWADAFPPQTIVDLCGNRDKVGAIHNWLKEAFAVMGNRQESNRKLGGRILVLSGPTGTGKSAAIQVLAKQKKIFLAKYENPEFENELRTEEVSDLGDKLDDYTSVLTTFKKFVYKCKQDLSFLAPSDSQILLFEEWPDLLSLETRKEFHDFLISDYFNDLGAMYPMVFILSEYFTRFDTTNLEMSVHDYDLSLNALLPEEILSNPIKFKEIRFNSLPKPDIERGLIRISKLISCGYPQDLFGIPYEIFKRIAEIIGEESNGDIRRAINEFQYLWTTERRKIAQAIQRGLTINNIMPGNGPEKYMSLRNNLFRILSGEQLTVPGHREDTKFFTANLSREPEMIINYLHLSYPNFFKNFDGTLSPDHFYDVYRISESFMHYSTFMGSKPFERKNEIGPTAIDMVLRTFLNRHSLPLPDTSDKKITFKLPNQDIEFRQVMSRKMQQPNIKSTRIGGTKRKSYS</sequence>
<protein>
    <submittedName>
        <fullName evidence="9">9864_t:CDS:1</fullName>
    </submittedName>
</protein>
<dbReference type="GO" id="GO:0003682">
    <property type="term" value="F:chromatin binding"/>
    <property type="evidence" value="ECO:0007669"/>
    <property type="project" value="TreeGrafter"/>
</dbReference>
<keyword evidence="5" id="KW-0067">ATP-binding</keyword>
<comment type="similarity">
    <text evidence="2">Belongs to the rad17/RAD24 family.</text>
</comment>
<evidence type="ECO:0000256" key="1">
    <source>
        <dbReference type="ARBA" id="ARBA00004123"/>
    </source>
</evidence>
<evidence type="ECO:0000256" key="2">
    <source>
        <dbReference type="ARBA" id="ARBA00006168"/>
    </source>
</evidence>
<evidence type="ECO:0000256" key="3">
    <source>
        <dbReference type="ARBA" id="ARBA00022741"/>
    </source>
</evidence>
<evidence type="ECO:0000313" key="9">
    <source>
        <dbReference type="EMBL" id="CAG8474271.1"/>
    </source>
</evidence>
<dbReference type="GO" id="GO:0000077">
    <property type="term" value="P:DNA damage checkpoint signaling"/>
    <property type="evidence" value="ECO:0007669"/>
    <property type="project" value="TreeGrafter"/>
</dbReference>
<feature type="region of interest" description="Disordered" evidence="8">
    <location>
        <begin position="447"/>
        <end position="468"/>
    </location>
</feature>
<proteinExistence type="inferred from homology"/>